<sequence>MDAWYDAKDTTPVILKIKYQHAQGGADCSNSSALPQGSAMGSVLSSVGVQDQMTRPTAQGGETFAVRLTEFGDATTYHGLRYVINNKYSRFRRFVWLLVVLGMATWLVVNIIKLTLLMLQHPESSSISLNYVPTIAFPAVTICNINLLRSNALNESVLKTLAEIYDPVTDYHQEGTGVDFGPVDALYHYPNGSDSTETIFSASHQIEDMLDRCKWRHEKCSPANFTQRLTDHGVCYTFNDPPDERDVLQVSNPGSSNGLYMRLNIEQDLYTYGESTSAGMKVMLHKQGEFPIVKEFALSLTPGYEISIAVRKQMVKSLKAPFKSNCTTSSHLREFPYKYSVPACHFECMVRFVVDHCGCRDYRWPVKAPICSVEKQVTCVYQYEDEFVWDSDKCSCQMSCETLTYESTMSQSFWPAKQIDRDLREKYGFSRDFIRENYMEVYVFMEEIMYMEIQQQEAYTLEHFEGDIGGYMGLLCGMSLITLVEWLDFIVITLYKRFGCSKRNRSGDSKA</sequence>
<evidence type="ECO:0000313" key="14">
    <source>
        <dbReference type="Proteomes" id="UP000887568"/>
    </source>
</evidence>
<reference evidence="13" key="1">
    <citation type="submission" date="2022-11" db="UniProtKB">
        <authorList>
            <consortium name="EnsemblMetazoa"/>
        </authorList>
    </citation>
    <scope>IDENTIFICATION</scope>
</reference>
<evidence type="ECO:0000313" key="13">
    <source>
        <dbReference type="EnsemblMetazoa" id="XP_038044102.1"/>
    </source>
</evidence>
<evidence type="ECO:0000256" key="11">
    <source>
        <dbReference type="RuleBase" id="RU000679"/>
    </source>
</evidence>
<feature type="transmembrane region" description="Helical" evidence="12">
    <location>
        <begin position="471"/>
        <end position="495"/>
    </location>
</feature>
<keyword evidence="9 11" id="KW-0739">Sodium transport</keyword>
<organism evidence="13 14">
    <name type="scientific">Patiria miniata</name>
    <name type="common">Bat star</name>
    <name type="synonym">Asterina miniata</name>
    <dbReference type="NCBI Taxonomy" id="46514"/>
    <lineage>
        <taxon>Eukaryota</taxon>
        <taxon>Metazoa</taxon>
        <taxon>Echinodermata</taxon>
        <taxon>Eleutherozoa</taxon>
        <taxon>Asterozoa</taxon>
        <taxon>Asteroidea</taxon>
        <taxon>Valvatacea</taxon>
        <taxon>Valvatida</taxon>
        <taxon>Asterinidae</taxon>
        <taxon>Patiria</taxon>
    </lineage>
</organism>
<evidence type="ECO:0000256" key="6">
    <source>
        <dbReference type="ARBA" id="ARBA00023053"/>
    </source>
</evidence>
<evidence type="ECO:0000256" key="3">
    <source>
        <dbReference type="ARBA" id="ARBA00022461"/>
    </source>
</evidence>
<dbReference type="PRINTS" id="PR01078">
    <property type="entry name" value="AMINACHANNEL"/>
</dbReference>
<dbReference type="PROSITE" id="PS01206">
    <property type="entry name" value="ASC"/>
    <property type="match status" value="1"/>
</dbReference>
<keyword evidence="3 11" id="KW-0894">Sodium channel</keyword>
<dbReference type="Proteomes" id="UP000887568">
    <property type="component" value="Unplaced"/>
</dbReference>
<evidence type="ECO:0000256" key="12">
    <source>
        <dbReference type="SAM" id="Phobius"/>
    </source>
</evidence>
<evidence type="ECO:0000256" key="8">
    <source>
        <dbReference type="ARBA" id="ARBA00023136"/>
    </source>
</evidence>
<dbReference type="GO" id="GO:0005886">
    <property type="term" value="C:plasma membrane"/>
    <property type="evidence" value="ECO:0007669"/>
    <property type="project" value="TreeGrafter"/>
</dbReference>
<dbReference type="InterPro" id="IPR001873">
    <property type="entry name" value="ENaC"/>
</dbReference>
<protein>
    <submittedName>
        <fullName evidence="13">Uncharacterized protein</fullName>
    </submittedName>
</protein>
<dbReference type="AlphaFoldDB" id="A0A913YXK6"/>
<keyword evidence="7 11" id="KW-0406">Ion transport</keyword>
<evidence type="ECO:0000256" key="1">
    <source>
        <dbReference type="ARBA" id="ARBA00004141"/>
    </source>
</evidence>
<evidence type="ECO:0000256" key="10">
    <source>
        <dbReference type="ARBA" id="ARBA00023303"/>
    </source>
</evidence>
<evidence type="ECO:0000256" key="4">
    <source>
        <dbReference type="ARBA" id="ARBA00022692"/>
    </source>
</evidence>
<proteinExistence type="inferred from homology"/>
<evidence type="ECO:0000256" key="9">
    <source>
        <dbReference type="ARBA" id="ARBA00023201"/>
    </source>
</evidence>
<dbReference type="EnsemblMetazoa" id="XM_038188174.1">
    <property type="protein sequence ID" value="XP_038044102.1"/>
    <property type="gene ID" value="LOC119718765"/>
</dbReference>
<dbReference type="PANTHER" id="PTHR11690">
    <property type="entry name" value="AMILORIDE-SENSITIVE SODIUM CHANNEL-RELATED"/>
    <property type="match status" value="1"/>
</dbReference>
<keyword evidence="8 12" id="KW-0472">Membrane</keyword>
<dbReference type="Gene3D" id="2.60.470.10">
    <property type="entry name" value="Acid-sensing ion channels like domains"/>
    <property type="match status" value="1"/>
</dbReference>
<evidence type="ECO:0000256" key="7">
    <source>
        <dbReference type="ARBA" id="ARBA00023065"/>
    </source>
</evidence>
<keyword evidence="6" id="KW-0915">Sodium</keyword>
<feature type="transmembrane region" description="Helical" evidence="12">
    <location>
        <begin position="94"/>
        <end position="119"/>
    </location>
</feature>
<evidence type="ECO:0000256" key="2">
    <source>
        <dbReference type="ARBA" id="ARBA00022448"/>
    </source>
</evidence>
<keyword evidence="10 11" id="KW-0407">Ion channel</keyword>
<dbReference type="Pfam" id="PF00858">
    <property type="entry name" value="ASC"/>
    <property type="match status" value="1"/>
</dbReference>
<keyword evidence="2 11" id="KW-0813">Transport</keyword>
<dbReference type="OMA" id="QDAFDKW"/>
<dbReference type="RefSeq" id="XP_038044102.1">
    <property type="nucleotide sequence ID" value="XM_038188174.1"/>
</dbReference>
<comment type="similarity">
    <text evidence="11">Belongs to the amiloride-sensitive sodium channel (TC 1.A.6) family.</text>
</comment>
<accession>A0A913YXK6</accession>
<name>A0A913YXK6_PATMI</name>
<keyword evidence="14" id="KW-1185">Reference proteome</keyword>
<dbReference type="GeneID" id="119718765"/>
<dbReference type="PANTHER" id="PTHR11690:SF293">
    <property type="entry name" value="ACID-SENSING ION CHANNEL 1"/>
    <property type="match status" value="1"/>
</dbReference>
<dbReference type="Gene3D" id="1.10.287.770">
    <property type="entry name" value="YojJ-like"/>
    <property type="match status" value="1"/>
</dbReference>
<keyword evidence="5 12" id="KW-1133">Transmembrane helix</keyword>
<evidence type="ECO:0000256" key="5">
    <source>
        <dbReference type="ARBA" id="ARBA00022989"/>
    </source>
</evidence>
<keyword evidence="4 11" id="KW-0812">Transmembrane</keyword>
<dbReference type="OrthoDB" id="6157104at2759"/>
<dbReference type="GO" id="GO:0015280">
    <property type="term" value="F:ligand-gated sodium channel activity"/>
    <property type="evidence" value="ECO:0007669"/>
    <property type="project" value="TreeGrafter"/>
</dbReference>
<comment type="subcellular location">
    <subcellularLocation>
        <location evidence="1">Membrane</location>
        <topology evidence="1">Multi-pass membrane protein</topology>
    </subcellularLocation>
</comment>
<dbReference type="InterPro" id="IPR020903">
    <property type="entry name" value="ENaC_CS"/>
</dbReference>